<evidence type="ECO:0000256" key="1">
    <source>
        <dbReference type="ARBA" id="ARBA00004418"/>
    </source>
</evidence>
<evidence type="ECO:0000313" key="8">
    <source>
        <dbReference type="EMBL" id="AJD49525.1"/>
    </source>
</evidence>
<dbReference type="Proteomes" id="UP000006764">
    <property type="component" value="Chromosome"/>
</dbReference>
<dbReference type="InterPro" id="IPR014718">
    <property type="entry name" value="GH-type_carb-bd"/>
</dbReference>
<dbReference type="SUPFAM" id="SSF74650">
    <property type="entry name" value="Galactose mutarotase-like"/>
    <property type="match status" value="1"/>
</dbReference>
<dbReference type="SUPFAM" id="SSF81296">
    <property type="entry name" value="E set domains"/>
    <property type="match status" value="1"/>
</dbReference>
<sequence>MIRHVMIGLLCSLLLVTQGWAEDMVRASNRNVDTGALFQRVEERARELAQEDFKPAATDMPESLANMDYQQYRSIRFRPEQALWHDQALFEVQLFHPGFLYREPVRINVVAENKVAALPFERARFRYDGKAAGLADEAPETLGYAGFRVHYPLNTEEYKDEFLVFQGASYFRLVGPGQAYGLSARGLAVDTAAPQGEEFPAFREFWLVQPRADDTRLIIFALLDSPSVTGAYWFEIQPGAPTGMRVDARLFARRDIAKLGIAPLTSMFHHGENGTRFVDDFRPEVHDSDGLQVLTGQNEWIWRPLNNPRTLRVTSMMDENPRGFGLLQRDRRFDHYQDMEAAYERRPGLWVIPEGDWGKGRVELVEIPTDSEVNDNIVSYWVPDAPMKAGESRRYAYRLRSVDAQVAEHALGSVLRTRIGWGAVPGQPDPPPRSVRQFVVDFRGGELASLSPDTPLDAELSHAVGKVRDLHVQRLPDGKTWRAIFKLDPQDSDVVDMRLYLSLRGQRLTEVWSYLWSPDAVD</sequence>
<gene>
    <name evidence="8" type="ORF">S7S_15565</name>
</gene>
<dbReference type="PANTHER" id="PTHR30504:SF2">
    <property type="entry name" value="GLUCANS BIOSYNTHESIS PROTEIN G"/>
    <property type="match status" value="1"/>
</dbReference>
<dbReference type="Gene3D" id="2.70.98.10">
    <property type="match status" value="1"/>
</dbReference>
<dbReference type="PANTHER" id="PTHR30504">
    <property type="entry name" value="GLUCANS BIOSYNTHESIS PROTEIN"/>
    <property type="match status" value="1"/>
</dbReference>
<evidence type="ECO:0000256" key="5">
    <source>
        <dbReference type="ARBA" id="ARBA00022764"/>
    </source>
</evidence>
<evidence type="ECO:0000313" key="9">
    <source>
        <dbReference type="Proteomes" id="UP000006764"/>
    </source>
</evidence>
<feature type="chain" id="PRO_5002097431" evidence="6">
    <location>
        <begin position="22"/>
        <end position="522"/>
    </location>
</feature>
<dbReference type="PIRSF" id="PIRSF006281">
    <property type="entry name" value="MdoG"/>
    <property type="match status" value="1"/>
</dbReference>
<dbReference type="OrthoDB" id="335750at2"/>
<reference evidence="8 9" key="1">
    <citation type="journal article" date="2012" name="J. Bacteriol.">
        <title>Genome sequence of an alkane-degrading bacterium, Alcanivorax pacificus type strain W11-5, isolated from deep sea sediment.</title>
        <authorList>
            <person name="Lai Q."/>
            <person name="Shao Z."/>
        </authorList>
    </citation>
    <scope>NUCLEOTIDE SEQUENCE [LARGE SCALE GENOMIC DNA]</scope>
    <source>
        <strain evidence="8 9">W11-5</strain>
    </source>
</reference>
<dbReference type="Pfam" id="PF04349">
    <property type="entry name" value="MdoG"/>
    <property type="match status" value="1"/>
</dbReference>
<dbReference type="GO" id="GO:0003824">
    <property type="term" value="F:catalytic activity"/>
    <property type="evidence" value="ECO:0007669"/>
    <property type="project" value="InterPro"/>
</dbReference>
<comment type="similarity">
    <text evidence="3">Belongs to the OpgD/OpgG family.</text>
</comment>
<comment type="pathway">
    <text evidence="2">Glycan metabolism; osmoregulated periplasmic glucan (OPG) biosynthesis.</text>
</comment>
<dbReference type="AlphaFoldDB" id="A0A0B4XRY0"/>
<dbReference type="Gene3D" id="2.60.40.10">
    <property type="entry name" value="Immunoglobulins"/>
    <property type="match status" value="1"/>
</dbReference>
<protein>
    <submittedName>
        <fullName evidence="8">Glucan biosynthesis protein D</fullName>
    </submittedName>
</protein>
<keyword evidence="5" id="KW-0574">Periplasm</keyword>
<organism evidence="8 9">
    <name type="scientific">Isoalcanivorax pacificus W11-5</name>
    <dbReference type="NCBI Taxonomy" id="391936"/>
    <lineage>
        <taxon>Bacteria</taxon>
        <taxon>Pseudomonadati</taxon>
        <taxon>Pseudomonadota</taxon>
        <taxon>Gammaproteobacteria</taxon>
        <taxon>Oceanospirillales</taxon>
        <taxon>Alcanivoracaceae</taxon>
        <taxon>Isoalcanivorax</taxon>
    </lineage>
</organism>
<evidence type="ECO:0000259" key="7">
    <source>
        <dbReference type="Pfam" id="PF04349"/>
    </source>
</evidence>
<dbReference type="GO" id="GO:0051274">
    <property type="term" value="P:beta-glucan biosynthetic process"/>
    <property type="evidence" value="ECO:0007669"/>
    <property type="project" value="TreeGrafter"/>
</dbReference>
<accession>A0A0B4XRY0</accession>
<proteinExistence type="inferred from homology"/>
<dbReference type="KEGG" id="apac:S7S_15565"/>
<dbReference type="InterPro" id="IPR014438">
    <property type="entry name" value="Glucan_biosyn_MdoG/MdoD"/>
</dbReference>
<dbReference type="FunFam" id="2.70.98.10:FF:000001">
    <property type="entry name" value="Glucans biosynthesis protein G"/>
    <property type="match status" value="1"/>
</dbReference>
<dbReference type="UniPathway" id="UPA00637"/>
<dbReference type="InterPro" id="IPR014756">
    <property type="entry name" value="Ig_E-set"/>
</dbReference>
<dbReference type="GO" id="GO:0030288">
    <property type="term" value="C:outer membrane-bounded periplasmic space"/>
    <property type="evidence" value="ECO:0007669"/>
    <property type="project" value="TreeGrafter"/>
</dbReference>
<feature type="signal peptide" evidence="6">
    <location>
        <begin position="1"/>
        <end position="21"/>
    </location>
</feature>
<evidence type="ECO:0000256" key="2">
    <source>
        <dbReference type="ARBA" id="ARBA00005001"/>
    </source>
</evidence>
<evidence type="ECO:0000256" key="6">
    <source>
        <dbReference type="SAM" id="SignalP"/>
    </source>
</evidence>
<evidence type="ECO:0000256" key="3">
    <source>
        <dbReference type="ARBA" id="ARBA00009284"/>
    </source>
</evidence>
<comment type="subcellular location">
    <subcellularLocation>
        <location evidence="1">Periplasm</location>
    </subcellularLocation>
</comment>
<dbReference type="STRING" id="391936.S7S_15565"/>
<dbReference type="HOGENOM" id="CLU_023403_2_0_6"/>
<name>A0A0B4XRY0_9GAMM</name>
<dbReference type="EMBL" id="CP004387">
    <property type="protein sequence ID" value="AJD49525.1"/>
    <property type="molecule type" value="Genomic_DNA"/>
</dbReference>
<dbReference type="InterPro" id="IPR011013">
    <property type="entry name" value="Gal_mutarotase_sf_dom"/>
</dbReference>
<evidence type="ECO:0000256" key="4">
    <source>
        <dbReference type="ARBA" id="ARBA00022729"/>
    </source>
</evidence>
<dbReference type="GO" id="GO:0030246">
    <property type="term" value="F:carbohydrate binding"/>
    <property type="evidence" value="ECO:0007669"/>
    <property type="project" value="InterPro"/>
</dbReference>
<dbReference type="InterPro" id="IPR007444">
    <property type="entry name" value="Glucan_biosyn_MdoG_C"/>
</dbReference>
<keyword evidence="4 6" id="KW-0732">Signal</keyword>
<dbReference type="InterPro" id="IPR013783">
    <property type="entry name" value="Ig-like_fold"/>
</dbReference>
<keyword evidence="9" id="KW-1185">Reference proteome</keyword>
<dbReference type="RefSeq" id="WP_008733461.1">
    <property type="nucleotide sequence ID" value="NZ_CP004387.1"/>
</dbReference>
<feature type="domain" description="Glucan biosynthesis periplasmic MdoG C-terminal" evidence="7">
    <location>
        <begin position="38"/>
        <end position="516"/>
    </location>
</feature>